<dbReference type="InterPro" id="IPR054722">
    <property type="entry name" value="PolX-like_BBD"/>
</dbReference>
<dbReference type="EMBL" id="DAKRPA010000001">
    <property type="protein sequence ID" value="DBA05266.1"/>
    <property type="molecule type" value="Genomic_DNA"/>
</dbReference>
<evidence type="ECO:0000313" key="3">
    <source>
        <dbReference type="EMBL" id="DBA05266.1"/>
    </source>
</evidence>
<protein>
    <recommendedName>
        <fullName evidence="2">Retrovirus-related Pol polyprotein from transposon TNT 1-94-like beta-barrel domain-containing protein</fullName>
    </recommendedName>
</protein>
<feature type="domain" description="Retrovirus-related Pol polyprotein from transposon TNT 1-94-like beta-barrel" evidence="2">
    <location>
        <begin position="105"/>
        <end position="185"/>
    </location>
</feature>
<sequence>MHLIGEPITEDRQLIVLLGSLPSDYDMLTTVIENSKDISLVDVKEKLLKAYQKLQSTESKKKGGQHRNGQRKKRTKCNKSRHDANQCWTNNHKEIMFMANNVDGWLLDSGASSHMSPRREDVVTYNAIRPPRNVRIADGASVEAIDVGNIVLQCKNWHKVTVTGVLHLPNLDRRLLSIAKLTEKELGVQFHENKCIVTKGTKQVIEIPKAGNVYKLDIKPDESADCVRVRGERSPQQVGVVACSNGPSQPRPIEVHRICHRWNTSNRQQQTKHMWWMRDGEQDR</sequence>
<accession>A0AAV2ZHC6</accession>
<reference evidence="3" key="1">
    <citation type="submission" date="2022-11" db="EMBL/GenBank/DDBJ databases">
        <authorList>
            <person name="Morgan W.R."/>
            <person name="Tartar A."/>
        </authorList>
    </citation>
    <scope>NUCLEOTIDE SEQUENCE</scope>
    <source>
        <strain evidence="3">ARSEF 373</strain>
    </source>
</reference>
<gene>
    <name evidence="3" type="ORF">N0F65_007428</name>
</gene>
<dbReference type="AlphaFoldDB" id="A0AAV2ZHC6"/>
<reference evidence="3" key="2">
    <citation type="journal article" date="2023" name="Microbiol Resour">
        <title>Decontamination and Annotation of the Draft Genome Sequence of the Oomycete Lagenidium giganteum ARSEF 373.</title>
        <authorList>
            <person name="Morgan W.R."/>
            <person name="Tartar A."/>
        </authorList>
    </citation>
    <scope>NUCLEOTIDE SEQUENCE</scope>
    <source>
        <strain evidence="3">ARSEF 373</strain>
    </source>
</reference>
<feature type="compositionally biased region" description="Basic residues" evidence="1">
    <location>
        <begin position="62"/>
        <end position="79"/>
    </location>
</feature>
<organism evidence="3 4">
    <name type="scientific">Lagenidium giganteum</name>
    <dbReference type="NCBI Taxonomy" id="4803"/>
    <lineage>
        <taxon>Eukaryota</taxon>
        <taxon>Sar</taxon>
        <taxon>Stramenopiles</taxon>
        <taxon>Oomycota</taxon>
        <taxon>Peronosporomycetes</taxon>
        <taxon>Pythiales</taxon>
        <taxon>Pythiaceae</taxon>
    </lineage>
</organism>
<evidence type="ECO:0000313" key="4">
    <source>
        <dbReference type="Proteomes" id="UP001146120"/>
    </source>
</evidence>
<comment type="caution">
    <text evidence="3">The sequence shown here is derived from an EMBL/GenBank/DDBJ whole genome shotgun (WGS) entry which is preliminary data.</text>
</comment>
<keyword evidence="4" id="KW-1185">Reference proteome</keyword>
<dbReference type="Proteomes" id="UP001146120">
    <property type="component" value="Unassembled WGS sequence"/>
</dbReference>
<name>A0AAV2ZHC6_9STRA</name>
<dbReference type="Pfam" id="PF22936">
    <property type="entry name" value="Pol_BBD"/>
    <property type="match status" value="1"/>
</dbReference>
<feature type="region of interest" description="Disordered" evidence="1">
    <location>
        <begin position="57"/>
        <end position="83"/>
    </location>
</feature>
<evidence type="ECO:0000259" key="2">
    <source>
        <dbReference type="Pfam" id="PF22936"/>
    </source>
</evidence>
<dbReference type="Pfam" id="PF14223">
    <property type="entry name" value="Retrotran_gag_2"/>
    <property type="match status" value="1"/>
</dbReference>
<proteinExistence type="predicted"/>
<evidence type="ECO:0000256" key="1">
    <source>
        <dbReference type="SAM" id="MobiDB-lite"/>
    </source>
</evidence>